<keyword evidence="1" id="KW-0175">Coiled coil</keyword>
<sequence>MGKLTNTDHKYKLPKQDKALFKATFEEYYAHILHYFYSGIRKSLKDFSVVKDLGKEWHIAHIKFNKNTEVIELYIIVKLFLTDFQTEWFLLTAELQKLKKDNLKQKIEQYNRRLTAIHGREFYGATTAQQLKSENEKHSIHAAEINNRYKTLHIYDHKEMRLMTFRFIGTSTEK</sequence>
<evidence type="ECO:0000313" key="3">
    <source>
        <dbReference type="Proteomes" id="UP000192756"/>
    </source>
</evidence>
<dbReference type="STRING" id="151894.SAMN04488524_0041"/>
<reference evidence="3" key="1">
    <citation type="submission" date="2017-04" db="EMBL/GenBank/DDBJ databases">
        <authorList>
            <person name="Varghese N."/>
            <person name="Submissions S."/>
        </authorList>
    </citation>
    <scope>NUCLEOTIDE SEQUENCE [LARGE SCALE GENOMIC DNA]</scope>
    <source>
        <strain evidence="3">DSM 12126</strain>
    </source>
</reference>
<gene>
    <name evidence="2" type="ORF">SAMN04488524_0041</name>
</gene>
<proteinExistence type="predicted"/>
<protein>
    <submittedName>
        <fullName evidence="2">Uncharacterized protein</fullName>
    </submittedName>
</protein>
<dbReference type="RefSeq" id="WP_084236273.1">
    <property type="nucleotide sequence ID" value="NZ_FWXT01000001.1"/>
</dbReference>
<keyword evidence="3" id="KW-1185">Reference proteome</keyword>
<dbReference type="Proteomes" id="UP000192756">
    <property type="component" value="Unassembled WGS sequence"/>
</dbReference>
<feature type="coiled-coil region" evidence="1">
    <location>
        <begin position="93"/>
        <end position="148"/>
    </location>
</feature>
<name>A0A1W1YMS9_9SPHI</name>
<dbReference type="AlphaFoldDB" id="A0A1W1YMS9"/>
<evidence type="ECO:0000313" key="2">
    <source>
        <dbReference type="EMBL" id="SMC37432.1"/>
    </source>
</evidence>
<organism evidence="2 3">
    <name type="scientific">Pedobacter africanus</name>
    <dbReference type="NCBI Taxonomy" id="151894"/>
    <lineage>
        <taxon>Bacteria</taxon>
        <taxon>Pseudomonadati</taxon>
        <taxon>Bacteroidota</taxon>
        <taxon>Sphingobacteriia</taxon>
        <taxon>Sphingobacteriales</taxon>
        <taxon>Sphingobacteriaceae</taxon>
        <taxon>Pedobacter</taxon>
    </lineage>
</organism>
<evidence type="ECO:0000256" key="1">
    <source>
        <dbReference type="SAM" id="Coils"/>
    </source>
</evidence>
<accession>A0A1W1YMS9</accession>
<dbReference type="EMBL" id="FWXT01000001">
    <property type="protein sequence ID" value="SMC37432.1"/>
    <property type="molecule type" value="Genomic_DNA"/>
</dbReference>